<evidence type="ECO:0000256" key="7">
    <source>
        <dbReference type="ARBA" id="ARBA00023136"/>
    </source>
</evidence>
<dbReference type="Proteomes" id="UP001470230">
    <property type="component" value="Unassembled WGS sequence"/>
</dbReference>
<evidence type="ECO:0000259" key="9">
    <source>
        <dbReference type="PROSITE" id="PS51196"/>
    </source>
</evidence>
<feature type="domain" description="SecA family profile" evidence="9">
    <location>
        <begin position="1"/>
        <end position="715"/>
    </location>
</feature>
<keyword evidence="11" id="KW-1185">Reference proteome</keyword>
<sequence length="1003" mass="116293">MTNRNAKKTKKQRKGIVQQIHTGEGKSVTIQIISAVLAKMGKTIHIATSNIFLANRDYHDSYEFFQTIGIQSAVLLHKEELPTQFAEESESESKGNDESNFRYKKERFPDTYFGEELFDNSANMNIGVCGIGNIKRKAKVIFSTFINFEALFLRMMENYPDIVNDYFNSCSLLIDEADSILIDELSNGTILSRPMNTNGKEILIYVYHCQMQKRSPKDVVSDIKKIWPRCTDISERDIITMYKEIKLVNSTKDGFTKGKKYSIETMEIDRSEDEKILENVLKKLSKVKKKMENIRDQIYNIPIAAIETVIEKSLGKKQTTTNNNNNNQTTNNNNNNQTTNNNNNQTTNNNNNQTTNNNNNQTTNNNNNQTTNNNNNQTTNNNNNNQTTNNNNNNQTTNNNNNNQTTNNNNNNQTTNNNNNQTATPENKVPFTYGNSHLDEKPKKIQVKYIVPYDYDHKGNLEPNKEFNGYIQQFIAIKEMFAHPEENKNMFIKDVSMSYLYVSHPTFVRLYNAVCGFTGTIGEEYEKDIFSKHYNLDTLKIPRRHPRRCVDIPISLVRNFKERNKKIVEEIAKFNQKGNPVLAIFQDLNEISLVYKMLKNIGINDVYIFDGRDQSIKPDFIAGRKGAVSLGSNICGRGADIKNPEMPLHVIISFYTSNSRVMQQALGRTGRKGQKGSTHIICPYKQYIKPIKIIKNSDLNNALKEFDIKNQLQIEFIDSFKKKRSWIFTPLVDSPDLDIKTIKVLRESQINVNRIIASKYRFPLCLKIDTFLEIQAQRIISLYNCPNCRFTWILFQRYVREMIFEPWSLLIDKADRKFMDKEYEMEVKNNYLKKKSKKLHSKLCNYLPPDDKNTGMIETFMWIFNIVNKKWETKIYNIFSNYSFMKLKQAMPDKFLSFNVGFKPYNLMDCSGARISDVNDEDRVPSFIIDPELIYIRKTKETGHPIRFSITEAIDKIFNRICSEINKVIGTFIGLKFFLRHTLAGCEFGICFDFNLENVDEKL</sequence>
<evidence type="ECO:0000313" key="11">
    <source>
        <dbReference type="Proteomes" id="UP001470230"/>
    </source>
</evidence>
<dbReference type="InterPro" id="IPR027417">
    <property type="entry name" value="P-loop_NTPase"/>
</dbReference>
<evidence type="ECO:0000256" key="6">
    <source>
        <dbReference type="ARBA" id="ARBA00023010"/>
    </source>
</evidence>
<keyword evidence="4" id="KW-0653">Protein transport</keyword>
<gene>
    <name evidence="10" type="ORF">M9Y10_034255</name>
</gene>
<evidence type="ECO:0000256" key="3">
    <source>
        <dbReference type="ARBA" id="ARBA00022840"/>
    </source>
</evidence>
<proteinExistence type="predicted"/>
<evidence type="ECO:0000256" key="4">
    <source>
        <dbReference type="ARBA" id="ARBA00022927"/>
    </source>
</evidence>
<dbReference type="InterPro" id="IPR011115">
    <property type="entry name" value="SecA_DEAD"/>
</dbReference>
<evidence type="ECO:0000313" key="10">
    <source>
        <dbReference type="EMBL" id="KAK8889506.1"/>
    </source>
</evidence>
<evidence type="ECO:0000256" key="8">
    <source>
        <dbReference type="SAM" id="MobiDB-lite"/>
    </source>
</evidence>
<keyword evidence="5" id="KW-1278">Translocase</keyword>
<keyword evidence="7" id="KW-0472">Membrane</keyword>
<dbReference type="EMBL" id="JAPFFF010000005">
    <property type="protein sequence ID" value="KAK8889506.1"/>
    <property type="molecule type" value="Genomic_DNA"/>
</dbReference>
<dbReference type="Gene3D" id="3.40.50.300">
    <property type="entry name" value="P-loop containing nucleotide triphosphate hydrolases"/>
    <property type="match status" value="3"/>
</dbReference>
<keyword evidence="1" id="KW-0813">Transport</keyword>
<evidence type="ECO:0000256" key="5">
    <source>
        <dbReference type="ARBA" id="ARBA00022967"/>
    </source>
</evidence>
<dbReference type="PANTHER" id="PTHR30612:SF0">
    <property type="entry name" value="CHLOROPLAST PROTEIN-TRANSPORTING ATPASE"/>
    <property type="match status" value="1"/>
</dbReference>
<evidence type="ECO:0000256" key="1">
    <source>
        <dbReference type="ARBA" id="ARBA00022448"/>
    </source>
</evidence>
<evidence type="ECO:0000256" key="2">
    <source>
        <dbReference type="ARBA" id="ARBA00022741"/>
    </source>
</evidence>
<organism evidence="10 11">
    <name type="scientific">Tritrichomonas musculus</name>
    <dbReference type="NCBI Taxonomy" id="1915356"/>
    <lineage>
        <taxon>Eukaryota</taxon>
        <taxon>Metamonada</taxon>
        <taxon>Parabasalia</taxon>
        <taxon>Tritrichomonadida</taxon>
        <taxon>Tritrichomonadidae</taxon>
        <taxon>Tritrichomonas</taxon>
    </lineage>
</organism>
<keyword evidence="2" id="KW-0547">Nucleotide-binding</keyword>
<comment type="caution">
    <text evidence="10">The sequence shown here is derived from an EMBL/GenBank/DDBJ whole genome shotgun (WGS) entry which is preliminary data.</text>
</comment>
<dbReference type="Pfam" id="PF07517">
    <property type="entry name" value="SecA_DEAD"/>
    <property type="match status" value="2"/>
</dbReference>
<feature type="compositionally biased region" description="Low complexity" evidence="8">
    <location>
        <begin position="318"/>
        <end position="422"/>
    </location>
</feature>
<name>A0ABR2KFE3_9EUKA</name>
<dbReference type="PROSITE" id="PS51196">
    <property type="entry name" value="SECA_MOTOR_DEAD"/>
    <property type="match status" value="1"/>
</dbReference>
<protein>
    <recommendedName>
        <fullName evidence="9">SecA family profile domain-containing protein</fullName>
    </recommendedName>
</protein>
<keyword evidence="6" id="KW-0811">Translocation</keyword>
<feature type="region of interest" description="Disordered" evidence="8">
    <location>
        <begin position="317"/>
        <end position="438"/>
    </location>
</feature>
<dbReference type="SUPFAM" id="SSF52540">
    <property type="entry name" value="P-loop containing nucleoside triphosphate hydrolases"/>
    <property type="match status" value="2"/>
</dbReference>
<dbReference type="InterPro" id="IPR044722">
    <property type="entry name" value="SecA_SF2_C"/>
</dbReference>
<keyword evidence="3" id="KW-0067">ATP-binding</keyword>
<dbReference type="InterPro" id="IPR014018">
    <property type="entry name" value="SecA_motor_DEAD"/>
</dbReference>
<dbReference type="PANTHER" id="PTHR30612">
    <property type="entry name" value="SECA INNER MEMBRANE COMPONENT OF SEC PROTEIN SECRETION SYSTEM"/>
    <property type="match status" value="1"/>
</dbReference>
<reference evidence="10 11" key="1">
    <citation type="submission" date="2024-04" db="EMBL/GenBank/DDBJ databases">
        <title>Tritrichomonas musculus Genome.</title>
        <authorList>
            <person name="Alves-Ferreira E."/>
            <person name="Grigg M."/>
            <person name="Lorenzi H."/>
            <person name="Galac M."/>
        </authorList>
    </citation>
    <scope>NUCLEOTIDE SEQUENCE [LARGE SCALE GENOMIC DNA]</scope>
    <source>
        <strain evidence="10 11">EAF2021</strain>
    </source>
</reference>
<dbReference type="InterPro" id="IPR000185">
    <property type="entry name" value="SecA"/>
</dbReference>
<accession>A0ABR2KFE3</accession>
<dbReference type="Gene3D" id="3.90.1440.10">
    <property type="entry name" value="SecA, preprotein cross-linking domain"/>
    <property type="match status" value="1"/>
</dbReference>
<dbReference type="Pfam" id="PF21090">
    <property type="entry name" value="P-loop_SecA"/>
    <property type="match status" value="1"/>
</dbReference>